<dbReference type="PIRSF" id="PIRSF035170">
    <property type="entry name" value="HD_phosphohydro"/>
    <property type="match status" value="1"/>
</dbReference>
<protein>
    <submittedName>
        <fullName evidence="1">N-methyl-D-aspartate receptor NMDAR2C subunit</fullName>
    </submittedName>
</protein>
<dbReference type="SUPFAM" id="SSF109604">
    <property type="entry name" value="HD-domain/PDEase-like"/>
    <property type="match status" value="1"/>
</dbReference>
<dbReference type="Proteomes" id="UP001172778">
    <property type="component" value="Unassembled WGS sequence"/>
</dbReference>
<keyword evidence="1" id="KW-0675">Receptor</keyword>
<gene>
    <name evidence="1" type="ORF">PZA18_03015</name>
</gene>
<evidence type="ECO:0000313" key="1">
    <source>
        <dbReference type="EMBL" id="MDK2123020.1"/>
    </source>
</evidence>
<name>A0ABT7DSI2_9NEIS</name>
<keyword evidence="2" id="KW-1185">Reference proteome</keyword>
<dbReference type="PANTHER" id="PTHR21174:SF0">
    <property type="entry name" value="HD PHOSPHOHYDROLASE FAMILY PROTEIN-RELATED"/>
    <property type="match status" value="1"/>
</dbReference>
<reference evidence="1" key="1">
    <citation type="submission" date="2023-03" db="EMBL/GenBank/DDBJ databases">
        <title>Chitinimonas shenzhenensis gen. nov., sp. nov., a novel member of family Burkholderiaceae isolated from activated sludge collected in Shen Zhen, China.</title>
        <authorList>
            <person name="Wang X."/>
        </authorList>
    </citation>
    <scope>NUCLEOTIDE SEQUENCE</scope>
    <source>
        <strain evidence="1">DQS-5</strain>
    </source>
</reference>
<proteinExistence type="predicted"/>
<organism evidence="1 2">
    <name type="scientific">Parachitinimonas caeni</name>
    <dbReference type="NCBI Taxonomy" id="3031301"/>
    <lineage>
        <taxon>Bacteria</taxon>
        <taxon>Pseudomonadati</taxon>
        <taxon>Pseudomonadota</taxon>
        <taxon>Betaproteobacteria</taxon>
        <taxon>Neisseriales</taxon>
        <taxon>Chitinibacteraceae</taxon>
        <taxon>Parachitinimonas</taxon>
    </lineage>
</organism>
<dbReference type="InterPro" id="IPR009218">
    <property type="entry name" value="HD_phosphohydro"/>
</dbReference>
<sequence length="219" mass="25012">MASIDLTSALNRFWLPAWQALGTEPSSGYLPSLLARYDEPHRHYHTRQHLAECFAHFSQVQAACEHWPEVALALWYHDAIYQRHGDNEAASAALAITQLRGVGVAFPACQRIEALIWVTRHAAPPSTTDQSLLIDIDLAILGASTERYAEYSRQVRAEYRWVPSFFYRRGRRRILESFLAQPSLYHHPPMRQALEASARRNLTAEITSLRRGALYRMGI</sequence>
<evidence type="ECO:0000313" key="2">
    <source>
        <dbReference type="Proteomes" id="UP001172778"/>
    </source>
</evidence>
<dbReference type="PANTHER" id="PTHR21174">
    <property type="match status" value="1"/>
</dbReference>
<accession>A0ABT7DSI2</accession>
<dbReference type="EMBL" id="JARRAF010000002">
    <property type="protein sequence ID" value="MDK2123020.1"/>
    <property type="molecule type" value="Genomic_DNA"/>
</dbReference>
<comment type="caution">
    <text evidence="1">The sequence shown here is derived from an EMBL/GenBank/DDBJ whole genome shotgun (WGS) entry which is preliminary data.</text>
</comment>
<dbReference type="RefSeq" id="WP_284099306.1">
    <property type="nucleotide sequence ID" value="NZ_JARRAF010000002.1"/>
</dbReference>